<keyword evidence="2" id="KW-1185">Reference proteome</keyword>
<protein>
    <submittedName>
        <fullName evidence="1">Uncharacterized protein</fullName>
    </submittedName>
</protein>
<sequence length="71" mass="7769">MDSRRDNVIVDEPVKRPEPVMHAGQRVEDALTSEQPANHTMGTRPNRRFAAESALDFAASSAWIVAAKPAP</sequence>
<organism evidence="1 2">
    <name type="scientific">Parascedosporium putredinis</name>
    <dbReference type="NCBI Taxonomy" id="1442378"/>
    <lineage>
        <taxon>Eukaryota</taxon>
        <taxon>Fungi</taxon>
        <taxon>Dikarya</taxon>
        <taxon>Ascomycota</taxon>
        <taxon>Pezizomycotina</taxon>
        <taxon>Sordariomycetes</taxon>
        <taxon>Hypocreomycetidae</taxon>
        <taxon>Microascales</taxon>
        <taxon>Microascaceae</taxon>
        <taxon>Parascedosporium</taxon>
    </lineage>
</organism>
<dbReference type="AlphaFoldDB" id="A0A9P1MEC9"/>
<name>A0A9P1MEC9_9PEZI</name>
<gene>
    <name evidence="1" type="ORF">PPNO1_LOCUS9366</name>
</gene>
<dbReference type="Proteomes" id="UP000838763">
    <property type="component" value="Unassembled WGS sequence"/>
</dbReference>
<reference evidence="1" key="1">
    <citation type="submission" date="2022-11" db="EMBL/GenBank/DDBJ databases">
        <authorList>
            <person name="Scott C."/>
            <person name="Bruce N."/>
        </authorList>
    </citation>
    <scope>NUCLEOTIDE SEQUENCE</scope>
</reference>
<evidence type="ECO:0000313" key="1">
    <source>
        <dbReference type="EMBL" id="CAI4219820.1"/>
    </source>
</evidence>
<evidence type="ECO:0000313" key="2">
    <source>
        <dbReference type="Proteomes" id="UP000838763"/>
    </source>
</evidence>
<accession>A0A9P1MEC9</accession>
<proteinExistence type="predicted"/>
<dbReference type="EMBL" id="CALLCH030000020">
    <property type="protein sequence ID" value="CAI4219820.1"/>
    <property type="molecule type" value="Genomic_DNA"/>
</dbReference>
<comment type="caution">
    <text evidence="1">The sequence shown here is derived from an EMBL/GenBank/DDBJ whole genome shotgun (WGS) entry which is preliminary data.</text>
</comment>